<evidence type="ECO:0000313" key="2">
    <source>
        <dbReference type="Proteomes" id="UP000092164"/>
    </source>
</evidence>
<proteinExistence type="predicted"/>
<dbReference type="Proteomes" id="UP000092164">
    <property type="component" value="Unassembled WGS sequence"/>
</dbReference>
<dbReference type="EMBL" id="LZFP01000052">
    <property type="protein sequence ID" value="OBR35178.1"/>
    <property type="molecule type" value="Genomic_DNA"/>
</dbReference>
<dbReference type="STRING" id="1836467.BTR34_05200"/>
<dbReference type="RefSeq" id="WP_068487129.1">
    <property type="nucleotide sequence ID" value="NZ_CP018760.1"/>
</dbReference>
<organism evidence="1 2">
    <name type="scientific">Maribacter hydrothermalis</name>
    <dbReference type="NCBI Taxonomy" id="1836467"/>
    <lineage>
        <taxon>Bacteria</taxon>
        <taxon>Pseudomonadati</taxon>
        <taxon>Bacteroidota</taxon>
        <taxon>Flavobacteriia</taxon>
        <taxon>Flavobacteriales</taxon>
        <taxon>Flavobacteriaceae</taxon>
        <taxon>Maribacter</taxon>
    </lineage>
</organism>
<evidence type="ECO:0000313" key="1">
    <source>
        <dbReference type="EMBL" id="OBR35178.1"/>
    </source>
</evidence>
<dbReference type="AlphaFoldDB" id="A0A1B7YXJ2"/>
<comment type="caution">
    <text evidence="1">The sequence shown here is derived from an EMBL/GenBank/DDBJ whole genome shotgun (WGS) entry which is preliminary data.</text>
</comment>
<accession>A0A1B7YXJ2</accession>
<keyword evidence="2" id="KW-1185">Reference proteome</keyword>
<reference evidence="2" key="1">
    <citation type="submission" date="2016-06" db="EMBL/GenBank/DDBJ databases">
        <authorList>
            <person name="Zhan P."/>
        </authorList>
    </citation>
    <scope>NUCLEOTIDE SEQUENCE [LARGE SCALE GENOMIC DNA]</scope>
    <source>
        <strain evidence="2">T28</strain>
    </source>
</reference>
<name>A0A1B7YXJ2_9FLAO</name>
<dbReference type="KEGG" id="mart:BTR34_05200"/>
<protein>
    <submittedName>
        <fullName evidence="1">Uncharacterized protein</fullName>
    </submittedName>
</protein>
<dbReference type="Gene3D" id="2.70.98.50">
    <property type="entry name" value="putative glycoside hydrolase family protein from bacillus halodurans"/>
    <property type="match status" value="1"/>
</dbReference>
<gene>
    <name evidence="1" type="ORF">A9200_11430</name>
</gene>
<dbReference type="OrthoDB" id="9781878at2"/>
<sequence>MTQENSRWLNPNLIELYLFSKSDQKEVINWTKDLVSQKSYANHLVQICKNSSVRNQQYLFFVSRNTAFIKYKITSKSKKDLILNSRFVGRLFNIGMNVFKDYNRIKLELSKSNTLGLVRLPKEPSTVIIKDSLNFEITTKTTVLLPKKSREYIISQTFTFPEYPMEEEQKLISRIDFDSILNVRKVEKENRLKS</sequence>